<dbReference type="RefSeq" id="WP_183978810.1">
    <property type="nucleotide sequence ID" value="NZ_JACIBY010000015.1"/>
</dbReference>
<dbReference type="AlphaFoldDB" id="A0A7W5ZPK0"/>
<name>A0A7W5ZPK0_9BACT</name>
<keyword evidence="4" id="KW-1185">Reference proteome</keyword>
<gene>
    <name evidence="3" type="ORF">FHS57_005285</name>
</gene>
<feature type="coiled-coil region" evidence="1">
    <location>
        <begin position="282"/>
        <end position="341"/>
    </location>
</feature>
<accession>A0A7W5ZPK0</accession>
<organism evidence="3 4">
    <name type="scientific">Runella defluvii</name>
    <dbReference type="NCBI Taxonomy" id="370973"/>
    <lineage>
        <taxon>Bacteria</taxon>
        <taxon>Pseudomonadati</taxon>
        <taxon>Bacteroidota</taxon>
        <taxon>Cytophagia</taxon>
        <taxon>Cytophagales</taxon>
        <taxon>Spirosomataceae</taxon>
        <taxon>Runella</taxon>
    </lineage>
</organism>
<feature type="coiled-coil region" evidence="1">
    <location>
        <begin position="14"/>
        <end position="48"/>
    </location>
</feature>
<dbReference type="Proteomes" id="UP000541352">
    <property type="component" value="Unassembled WGS sequence"/>
</dbReference>
<feature type="compositionally biased region" description="Basic and acidic residues" evidence="2">
    <location>
        <begin position="192"/>
        <end position="204"/>
    </location>
</feature>
<keyword evidence="1" id="KW-0175">Coiled coil</keyword>
<dbReference type="InterPro" id="IPR036869">
    <property type="entry name" value="J_dom_sf"/>
</dbReference>
<dbReference type="SUPFAM" id="SSF46565">
    <property type="entry name" value="Chaperone J-domain"/>
    <property type="match status" value="1"/>
</dbReference>
<evidence type="ECO:0000313" key="3">
    <source>
        <dbReference type="EMBL" id="MBB3841263.1"/>
    </source>
</evidence>
<evidence type="ECO:0000256" key="2">
    <source>
        <dbReference type="SAM" id="MobiDB-lite"/>
    </source>
</evidence>
<evidence type="ECO:0000256" key="1">
    <source>
        <dbReference type="SAM" id="Coils"/>
    </source>
</evidence>
<protein>
    <submittedName>
        <fullName evidence="3">Uncharacterized protein (UPF0335 family)</fullName>
    </submittedName>
</protein>
<dbReference type="EMBL" id="JACIBY010000015">
    <property type="protein sequence ID" value="MBB3841263.1"/>
    <property type="molecule type" value="Genomic_DNA"/>
</dbReference>
<feature type="region of interest" description="Disordered" evidence="2">
    <location>
        <begin position="169"/>
        <end position="204"/>
    </location>
</feature>
<dbReference type="Gene3D" id="1.10.287.110">
    <property type="entry name" value="DnaJ domain"/>
    <property type="match status" value="1"/>
</dbReference>
<reference evidence="3 4" key="1">
    <citation type="submission" date="2020-08" db="EMBL/GenBank/DDBJ databases">
        <title>Genomic Encyclopedia of Type Strains, Phase IV (KMG-IV): sequencing the most valuable type-strain genomes for metagenomic binning, comparative biology and taxonomic classification.</title>
        <authorList>
            <person name="Goeker M."/>
        </authorList>
    </citation>
    <scope>NUCLEOTIDE SEQUENCE [LARGE SCALE GENOMIC DNA]</scope>
    <source>
        <strain evidence="3 4">DSM 17976</strain>
    </source>
</reference>
<proteinExistence type="predicted"/>
<sequence>MAKIIQITKEKAEQSKVQKEFNRLIKKIEKLEQEIAEYRAGVDEVNQRLHSALTPVRKEYYVQKAELVKCFDRAHDSGYFKKREQKKLTYLICELAHDVIEYGGMEELIPIYNKYNETSYEEENEQVNELAAEQLKGIFSMFGIEIDEDVDITNPEKLQELMNKKIAEKQDEFEQEQRQAEERKAKRPKSKKQQEKEEKKELEARNITKSVRTIYMDLVKAFHPDREPDEEERERKTQIMQRVTEAYEKNDLLGLLRLQLEFDRIDQKHIENMAESHLKNYNKLLREQAEELSYELENMVSQVAQMSGKPDYIVSNIHRLRLSLEQDIKEFKSEAASIKNDVKAFGSQLVLKEFLKGYKIPKAEKDMDFFEGLF</sequence>
<evidence type="ECO:0000313" key="4">
    <source>
        <dbReference type="Proteomes" id="UP000541352"/>
    </source>
</evidence>
<feature type="compositionally biased region" description="Basic and acidic residues" evidence="2">
    <location>
        <begin position="169"/>
        <end position="184"/>
    </location>
</feature>
<comment type="caution">
    <text evidence="3">The sequence shown here is derived from an EMBL/GenBank/DDBJ whole genome shotgun (WGS) entry which is preliminary data.</text>
</comment>